<dbReference type="InterPro" id="IPR032267">
    <property type="entry name" value="DUF4832"/>
</dbReference>
<evidence type="ECO:0000313" key="3">
    <source>
        <dbReference type="EMBL" id="QBE97846.1"/>
    </source>
</evidence>
<dbReference type="EMBL" id="CP035945">
    <property type="protein sequence ID" value="QBE97846.1"/>
    <property type="molecule type" value="Genomic_DNA"/>
</dbReference>
<name>A0A4P6M062_9FIRM</name>
<feature type="domain" description="DUF4874" evidence="2">
    <location>
        <begin position="40"/>
        <end position="198"/>
    </location>
</feature>
<proteinExistence type="predicted"/>
<accession>A0A4P6M062</accession>
<dbReference type="InterPro" id="IPR032379">
    <property type="entry name" value="DUF4874"/>
</dbReference>
<dbReference type="RefSeq" id="WP_165392492.1">
    <property type="nucleotide sequence ID" value="NZ_CP035945.1"/>
</dbReference>
<evidence type="ECO:0008006" key="5">
    <source>
        <dbReference type="Google" id="ProtNLM"/>
    </source>
</evidence>
<dbReference type="Proteomes" id="UP000289794">
    <property type="component" value="Chromosome"/>
</dbReference>
<protein>
    <recommendedName>
        <fullName evidence="5">DUF4832 domain-containing protein</fullName>
    </recommendedName>
</protein>
<organism evidence="3 4">
    <name type="scientific">Blautia producta</name>
    <dbReference type="NCBI Taxonomy" id="33035"/>
    <lineage>
        <taxon>Bacteria</taxon>
        <taxon>Bacillati</taxon>
        <taxon>Bacillota</taxon>
        <taxon>Clostridia</taxon>
        <taxon>Lachnospirales</taxon>
        <taxon>Lachnospiraceae</taxon>
        <taxon>Blautia</taxon>
    </lineage>
</organism>
<evidence type="ECO:0000259" key="1">
    <source>
        <dbReference type="Pfam" id="PF16116"/>
    </source>
</evidence>
<reference evidence="3 4" key="1">
    <citation type="submission" date="2019-01" db="EMBL/GenBank/DDBJ databases">
        <title>PMF-metabolizing Aryl O-demethylase.</title>
        <authorList>
            <person name="Kim M."/>
        </authorList>
    </citation>
    <scope>NUCLEOTIDE SEQUENCE [LARGE SCALE GENOMIC DNA]</scope>
    <source>
        <strain evidence="3 4">PMF1</strain>
    </source>
</reference>
<dbReference type="AlphaFoldDB" id="A0A4P6M062"/>
<feature type="domain" description="DUF4832" evidence="1">
    <location>
        <begin position="212"/>
        <end position="373"/>
    </location>
</feature>
<evidence type="ECO:0000313" key="4">
    <source>
        <dbReference type="Proteomes" id="UP000289794"/>
    </source>
</evidence>
<dbReference type="Pfam" id="PF16116">
    <property type="entry name" value="DUF4832"/>
    <property type="match status" value="1"/>
</dbReference>
<dbReference type="Pfam" id="PF16173">
    <property type="entry name" value="DUF4874"/>
    <property type="match status" value="1"/>
</dbReference>
<evidence type="ECO:0000259" key="2">
    <source>
        <dbReference type="Pfam" id="PF16173"/>
    </source>
</evidence>
<sequence length="435" mass="49933">MKKRMILFVLLLIILILCLYQGRDKYRTWTGVETSEAFTNPRTGWYCQYDIHDTDAMRREAEKNNALKIVLLTMDLKKEADNEQLSAEILDALEQALLAAEEAEVSVIFRAAYDWKGEYEDPPRTHILSHAVEICGVLNRHAQQIMGVQAGFLGPWGEWHATDYVEYDTKEKPFQIEFLEHLLENLDARIPVGVRKPQFIRQALKYDLKTDRLGIYNDGLFGSDTDLGTYKDGEKDRRESLEFLEKTVSTSFNGGEMPYVSEVSDVNNAVKELSMMHASYLNGYADQAVISQWKEQTFEDMSGYDYITSHLGYRIWVEKVRFPQKLKKGKEVTVEGTVKNSGFSYIPSDMEAFLKIQSEDSQQILPLSFSADAKDKGEFYVDFVLDGRFGKDEKTEELDIYIMFGLPGTEKIEPVRLANEGYFTEGGWFLIGDDR</sequence>
<gene>
    <name evidence="3" type="ORF">PMF13cell1_03409</name>
</gene>
<dbReference type="KEGG" id="bpro:PMF13cell1_03409"/>